<feature type="domain" description="PPE family C-terminal" evidence="3">
    <location>
        <begin position="330"/>
        <end position="407"/>
    </location>
</feature>
<dbReference type="InterPro" id="IPR038332">
    <property type="entry name" value="PPE_sf"/>
</dbReference>
<comment type="caution">
    <text evidence="4">The sequence shown here is derived from an EMBL/GenBank/DDBJ whole genome shotgun (WGS) entry which is preliminary data.</text>
</comment>
<dbReference type="Proteomes" id="UP000051677">
    <property type="component" value="Unassembled WGS sequence"/>
</dbReference>
<sequence length="411" mass="40253">MDFAQLPPEVNSTLMYSGAGSGPLLAAAAAWDALAGELQSTASAWLTVLTGLTDGPWQGPSSAAMAGAVSPQIAWLSSAAGQAQQTASQAAAAASAYEAAFAATVPPAEVAANRALLAALLATNFLGQNTAAIAATEAQYGEMWAQDAAAMYGYSGASAQAAALPSFTPQAVADGLLGVSAQGHAAFTAVQSSLTQQGLYEIPKALLRMAGVTNESPAFTNPLAALGLTGSAWNTNGDGLVLNGVIGDVMEGLTGSQTIDGSSAFDTYIRLVSPFRLSTTAMKDIDGLFHSAFPAAAKAAEGAAKAAEGAAAAVAPTFGSGLGNALGGIVGGAAKVGAMSVPASWISTPAANPITVALNGMSGAAAAEPATAAFGGLPMVPGAGAGRSVANFATPRYGFKPTMVVQPPSGG</sequence>
<evidence type="ECO:0000313" key="5">
    <source>
        <dbReference type="Proteomes" id="UP000051677"/>
    </source>
</evidence>
<proteinExistence type="inferred from homology"/>
<protein>
    <recommendedName>
        <fullName evidence="6">PPE family protein</fullName>
    </recommendedName>
</protein>
<evidence type="ECO:0008006" key="6">
    <source>
        <dbReference type="Google" id="ProtNLM"/>
    </source>
</evidence>
<dbReference type="PANTHER" id="PTHR46766:SF1">
    <property type="entry name" value="GLUTAMINE-RICH PROTEIN 2"/>
    <property type="match status" value="1"/>
</dbReference>
<name>A0A0Q2R8C4_MYCGO</name>
<feature type="domain" description="PPE" evidence="2">
    <location>
        <begin position="2"/>
        <end position="164"/>
    </location>
</feature>
<dbReference type="RefSeq" id="WP_055576843.1">
    <property type="nucleotide sequence ID" value="NZ_LKTM01000034.1"/>
</dbReference>
<dbReference type="OrthoDB" id="4761354at2"/>
<accession>A0A0Q2R8C4</accession>
<dbReference type="SUPFAM" id="SSF140459">
    <property type="entry name" value="PE/PPE dimer-like"/>
    <property type="match status" value="1"/>
</dbReference>
<reference evidence="4 5" key="1">
    <citation type="submission" date="2015-10" db="EMBL/GenBank/DDBJ databases">
        <title>Mycobacterium gordonae draft genome assembly.</title>
        <authorList>
            <person name="Ustinova V."/>
            <person name="Smirnova T."/>
            <person name="Blagodatskikh K."/>
            <person name="Varlamov D."/>
            <person name="Larionova E."/>
            <person name="Chernousova L."/>
        </authorList>
    </citation>
    <scope>NUCLEOTIDE SEQUENCE [LARGE SCALE GENOMIC DNA]</scope>
    <source>
        <strain evidence="4 5">CTRI 14-8773</strain>
    </source>
</reference>
<dbReference type="GO" id="GO:0052572">
    <property type="term" value="P:response to host immune response"/>
    <property type="evidence" value="ECO:0007669"/>
    <property type="project" value="TreeGrafter"/>
</dbReference>
<evidence type="ECO:0000259" key="2">
    <source>
        <dbReference type="Pfam" id="PF00823"/>
    </source>
</evidence>
<dbReference type="AlphaFoldDB" id="A0A0Q2R8C4"/>
<dbReference type="Gene3D" id="1.20.1260.20">
    <property type="entry name" value="PPE superfamily"/>
    <property type="match status" value="1"/>
</dbReference>
<dbReference type="PANTHER" id="PTHR46766">
    <property type="entry name" value="GLUTAMINE-RICH PROTEIN 2"/>
    <property type="match status" value="1"/>
</dbReference>
<dbReference type="InterPro" id="IPR000030">
    <property type="entry name" value="PPE_dom"/>
</dbReference>
<evidence type="ECO:0000313" key="4">
    <source>
        <dbReference type="EMBL" id="KQH80286.1"/>
    </source>
</evidence>
<dbReference type="Pfam" id="PF00823">
    <property type="entry name" value="PPE"/>
    <property type="match status" value="1"/>
</dbReference>
<dbReference type="EMBL" id="LKTM01000034">
    <property type="protein sequence ID" value="KQH80286.1"/>
    <property type="molecule type" value="Genomic_DNA"/>
</dbReference>
<organism evidence="4 5">
    <name type="scientific">Mycobacterium gordonae</name>
    <dbReference type="NCBI Taxonomy" id="1778"/>
    <lineage>
        <taxon>Bacteria</taxon>
        <taxon>Bacillati</taxon>
        <taxon>Actinomycetota</taxon>
        <taxon>Actinomycetes</taxon>
        <taxon>Mycobacteriales</taxon>
        <taxon>Mycobacteriaceae</taxon>
        <taxon>Mycobacterium</taxon>
    </lineage>
</organism>
<evidence type="ECO:0000259" key="3">
    <source>
        <dbReference type="Pfam" id="PF12484"/>
    </source>
</evidence>
<dbReference type="Pfam" id="PF12484">
    <property type="entry name" value="PPE-SVP"/>
    <property type="match status" value="1"/>
</dbReference>
<evidence type="ECO:0000256" key="1">
    <source>
        <dbReference type="ARBA" id="ARBA00010652"/>
    </source>
</evidence>
<dbReference type="InterPro" id="IPR022171">
    <property type="entry name" value="PPE_C"/>
</dbReference>
<dbReference type="FunFam" id="1.20.1260.20:FF:000001">
    <property type="entry name" value="PPE family protein PPE41"/>
    <property type="match status" value="1"/>
</dbReference>
<comment type="similarity">
    <text evidence="1">Belongs to the mycobacterial PPE family.</text>
</comment>
<gene>
    <name evidence="4" type="ORF">AO501_08885</name>
</gene>